<dbReference type="Pfam" id="PF10117">
    <property type="entry name" value="McrBC"/>
    <property type="match status" value="1"/>
</dbReference>
<dbReference type="PANTHER" id="PTHR38733">
    <property type="entry name" value="PROTEIN MCRC"/>
    <property type="match status" value="1"/>
</dbReference>
<dbReference type="PANTHER" id="PTHR38733:SF1">
    <property type="entry name" value="TYPE IV METHYL-DIRECTED RESTRICTION ENZYME ECOKMCRBC"/>
    <property type="match status" value="1"/>
</dbReference>
<protein>
    <submittedName>
        <fullName evidence="1">McrC family protein</fullName>
    </submittedName>
</protein>
<sequence>MNSKYIVLREGYDWLNIGEGKNEISISEYKNLCVYLKKNIGNKSIVYDYNKIKFINYVGIIKINNLIIEILPKISLSNDIIKDREILVFMLSKCNKLSVDINELLNSNILNNSLLDILAKVFSKKLLNELQKGLYREYVSKEEALSTIKGKILISKSIKENTINKNKMNCKYDEFTEDNLFNAILKRAISVILFSIKNDDVKKELNIINNVLNDISDIYIPNNIILNYKLNRMNNRFLECFTLAKLILLNSSMDKSLGKENGFSILFEMNYLYEEYIGVLLKEVFNDTNISINTQEKSRYLLWNTLKERNEIALKPDIVIYKDNKPKVIIDTKWKSSSINNIEIYSQSDIYQMYAYITTYAECEECILLYPKFEDISHSYWKLNQNIGDKKILISEISLESYEKSKEELFKLV</sequence>
<dbReference type="RefSeq" id="WP_186834958.1">
    <property type="nucleotide sequence ID" value="NZ_JACOOQ010000007.1"/>
</dbReference>
<dbReference type="AlphaFoldDB" id="A0A8I0DN36"/>
<evidence type="ECO:0000313" key="1">
    <source>
        <dbReference type="EMBL" id="MBC5639984.1"/>
    </source>
</evidence>
<reference evidence="1" key="1">
    <citation type="submission" date="2020-08" db="EMBL/GenBank/DDBJ databases">
        <title>Genome public.</title>
        <authorList>
            <person name="Liu C."/>
            <person name="Sun Q."/>
        </authorList>
    </citation>
    <scope>NUCLEOTIDE SEQUENCE</scope>
    <source>
        <strain evidence="1">NSJ-42</strain>
    </source>
</reference>
<accession>A0A8I0DN36</accession>
<comment type="caution">
    <text evidence="1">The sequence shown here is derived from an EMBL/GenBank/DDBJ whole genome shotgun (WGS) entry which is preliminary data.</text>
</comment>
<proteinExistence type="predicted"/>
<organism evidence="1 2">
    <name type="scientific">Clostridium lentum</name>
    <dbReference type="NCBI Taxonomy" id="2763037"/>
    <lineage>
        <taxon>Bacteria</taxon>
        <taxon>Bacillati</taxon>
        <taxon>Bacillota</taxon>
        <taxon>Clostridia</taxon>
        <taxon>Eubacteriales</taxon>
        <taxon>Clostridiaceae</taxon>
        <taxon>Clostridium</taxon>
    </lineage>
</organism>
<gene>
    <name evidence="1" type="ORF">H8R92_05965</name>
</gene>
<name>A0A8I0DN36_9CLOT</name>
<dbReference type="EMBL" id="JACOOQ010000007">
    <property type="protein sequence ID" value="MBC5639984.1"/>
    <property type="molecule type" value="Genomic_DNA"/>
</dbReference>
<dbReference type="InterPro" id="IPR019292">
    <property type="entry name" value="McrC"/>
</dbReference>
<keyword evidence="2" id="KW-1185">Reference proteome</keyword>
<dbReference type="Proteomes" id="UP000662088">
    <property type="component" value="Unassembled WGS sequence"/>
</dbReference>
<evidence type="ECO:0000313" key="2">
    <source>
        <dbReference type="Proteomes" id="UP000662088"/>
    </source>
</evidence>